<protein>
    <submittedName>
        <fullName evidence="1">Uncharacterized protein</fullName>
    </submittedName>
</protein>
<dbReference type="RefSeq" id="WP_345080870.1">
    <property type="nucleotide sequence ID" value="NZ_BAAAWG010000006.1"/>
</dbReference>
<evidence type="ECO:0000313" key="1">
    <source>
        <dbReference type="EMBL" id="MFC5891786.1"/>
    </source>
</evidence>
<comment type="caution">
    <text evidence="1">The sequence shown here is derived from an EMBL/GenBank/DDBJ whole genome shotgun (WGS) entry which is preliminary data.</text>
</comment>
<gene>
    <name evidence="1" type="ORF">ACFP3M_02990</name>
</gene>
<evidence type="ECO:0000313" key="2">
    <source>
        <dbReference type="Proteomes" id="UP001596241"/>
    </source>
</evidence>
<keyword evidence="2" id="KW-1185">Reference proteome</keyword>
<dbReference type="EMBL" id="JBHSPW010000001">
    <property type="protein sequence ID" value="MFC5891786.1"/>
    <property type="molecule type" value="Genomic_DNA"/>
</dbReference>
<reference evidence="2" key="1">
    <citation type="journal article" date="2019" name="Int. J. Syst. Evol. Microbiol.">
        <title>The Global Catalogue of Microorganisms (GCM) 10K type strain sequencing project: providing services to taxonomists for standard genome sequencing and annotation.</title>
        <authorList>
            <consortium name="The Broad Institute Genomics Platform"/>
            <consortium name="The Broad Institute Genome Sequencing Center for Infectious Disease"/>
            <person name="Wu L."/>
            <person name="Ma J."/>
        </authorList>
    </citation>
    <scope>NUCLEOTIDE SEQUENCE [LARGE SCALE GENOMIC DNA]</scope>
    <source>
        <strain evidence="2">CGMCC 1.15809</strain>
    </source>
</reference>
<name>A0ABW1FEE6_9ACTN</name>
<sequence>MSPPLAPRPKRLAHAPVALRDGRWWWVSGPGSVPVADPTFTSTLNGFAQAMAAADQAAADLHARQNGAAASGAKGRR</sequence>
<organism evidence="1 2">
    <name type="scientific">Streptomyces ramulosus</name>
    <dbReference type="NCBI Taxonomy" id="47762"/>
    <lineage>
        <taxon>Bacteria</taxon>
        <taxon>Bacillati</taxon>
        <taxon>Actinomycetota</taxon>
        <taxon>Actinomycetes</taxon>
        <taxon>Kitasatosporales</taxon>
        <taxon>Streptomycetaceae</taxon>
        <taxon>Streptomyces</taxon>
    </lineage>
</organism>
<dbReference type="Proteomes" id="UP001596241">
    <property type="component" value="Unassembled WGS sequence"/>
</dbReference>
<accession>A0ABW1FEE6</accession>
<proteinExistence type="predicted"/>